<gene>
    <name evidence="2" type="ORF">E1292_35735</name>
</gene>
<comment type="caution">
    <text evidence="2">The sequence shown here is derived from an EMBL/GenBank/DDBJ whole genome shotgun (WGS) entry which is preliminary data.</text>
</comment>
<protein>
    <submittedName>
        <fullName evidence="2">Uncharacterized protein</fullName>
    </submittedName>
</protein>
<proteinExistence type="predicted"/>
<dbReference type="Proteomes" id="UP000295258">
    <property type="component" value="Unassembled WGS sequence"/>
</dbReference>
<keyword evidence="3" id="KW-1185">Reference proteome</keyword>
<evidence type="ECO:0000256" key="1">
    <source>
        <dbReference type="SAM" id="MobiDB-lite"/>
    </source>
</evidence>
<organism evidence="2 3">
    <name type="scientific">Nonomuraea deserti</name>
    <dbReference type="NCBI Taxonomy" id="1848322"/>
    <lineage>
        <taxon>Bacteria</taxon>
        <taxon>Bacillati</taxon>
        <taxon>Actinomycetota</taxon>
        <taxon>Actinomycetes</taxon>
        <taxon>Streptosporangiales</taxon>
        <taxon>Streptosporangiaceae</taxon>
        <taxon>Nonomuraea</taxon>
    </lineage>
</organism>
<evidence type="ECO:0000313" key="2">
    <source>
        <dbReference type="EMBL" id="TDC98153.1"/>
    </source>
</evidence>
<dbReference type="EMBL" id="SMKO01000142">
    <property type="protein sequence ID" value="TDC98153.1"/>
    <property type="molecule type" value="Genomic_DNA"/>
</dbReference>
<feature type="region of interest" description="Disordered" evidence="1">
    <location>
        <begin position="1"/>
        <end position="57"/>
    </location>
</feature>
<evidence type="ECO:0000313" key="3">
    <source>
        <dbReference type="Proteomes" id="UP000295258"/>
    </source>
</evidence>
<accession>A0A4R4V8W7</accession>
<name>A0A4R4V8W7_9ACTN</name>
<sequence>MAKIWRGRPAAGGDHDRPGVHGAPHTAGSRSPGTPKPDEGPTYGRGAGGRPLWSERDRDAERIRALLRRSGCAATGGADGFDVEGGHDGVFLVTFAERHLPAGGGLGACVRALVRAGMSVEPQPGDGRALRVRTRTCG</sequence>
<dbReference type="AlphaFoldDB" id="A0A4R4V8W7"/>
<reference evidence="2 3" key="1">
    <citation type="submission" date="2019-03" db="EMBL/GenBank/DDBJ databases">
        <title>Draft genome sequences of novel Actinobacteria.</title>
        <authorList>
            <person name="Sahin N."/>
            <person name="Ay H."/>
            <person name="Saygin H."/>
        </authorList>
    </citation>
    <scope>NUCLEOTIDE SEQUENCE [LARGE SCALE GENOMIC DNA]</scope>
    <source>
        <strain evidence="2 3">KC310</strain>
    </source>
</reference>
<dbReference type="RefSeq" id="WP_132601657.1">
    <property type="nucleotide sequence ID" value="NZ_SMKO01000142.1"/>
</dbReference>